<evidence type="ECO:0000313" key="3">
    <source>
        <dbReference type="Proteomes" id="UP000004810"/>
    </source>
</evidence>
<dbReference type="AlphaFoldDB" id="J9EW70"/>
<protein>
    <submittedName>
        <fullName evidence="2">Uncharacterized protein</fullName>
    </submittedName>
</protein>
<dbReference type="Proteomes" id="UP000004810">
    <property type="component" value="Unassembled WGS sequence"/>
</dbReference>
<feature type="region of interest" description="Disordered" evidence="1">
    <location>
        <begin position="1"/>
        <end position="77"/>
    </location>
</feature>
<sequence length="77" mass="8316">MKKGTMDEVDDNQESITDLQSSEENKIIDSSKSSSSLISDDETTDLTSESISLSDASSSKTNVISPISSIVKDQEKK</sequence>
<feature type="compositionally biased region" description="Low complexity" evidence="1">
    <location>
        <begin position="45"/>
        <end position="59"/>
    </location>
</feature>
<reference evidence="3" key="1">
    <citation type="submission" date="2012-08" db="EMBL/GenBank/DDBJ databases">
        <title>The Genome Sequence of Wuchereria bancrofti.</title>
        <authorList>
            <person name="Nutman T.B."/>
            <person name="Fink D.L."/>
            <person name="Russ C."/>
            <person name="Young S."/>
            <person name="Zeng Q."/>
            <person name="Koehrsen M."/>
            <person name="Alvarado L."/>
            <person name="Berlin A."/>
            <person name="Chapman S.B."/>
            <person name="Chen Z."/>
            <person name="Freedman E."/>
            <person name="Gellesch M."/>
            <person name="Goldberg J."/>
            <person name="Griggs A."/>
            <person name="Gujja S."/>
            <person name="Heilman E.R."/>
            <person name="Heiman D."/>
            <person name="Hepburn T."/>
            <person name="Howarth C."/>
            <person name="Jen D."/>
            <person name="Larson L."/>
            <person name="Lewis B."/>
            <person name="Mehta T."/>
            <person name="Park D."/>
            <person name="Pearson M."/>
            <person name="Roberts A."/>
            <person name="Saif S."/>
            <person name="Shea T."/>
            <person name="Shenoy N."/>
            <person name="Sisk P."/>
            <person name="Stolte C."/>
            <person name="Sykes S."/>
            <person name="Walk T."/>
            <person name="White J."/>
            <person name="Yandava C."/>
            <person name="Haas B."/>
            <person name="Henn M.R."/>
            <person name="Nusbaum C."/>
            <person name="Birren B."/>
        </authorList>
    </citation>
    <scope>NUCLEOTIDE SEQUENCE [LARGE SCALE GENOMIC DNA]</scope>
    <source>
        <strain evidence="3">NA</strain>
    </source>
</reference>
<name>J9EW70_WUCBA</name>
<feature type="non-terminal residue" evidence="2">
    <location>
        <position position="77"/>
    </location>
</feature>
<evidence type="ECO:0000256" key="1">
    <source>
        <dbReference type="SAM" id="MobiDB-lite"/>
    </source>
</evidence>
<evidence type="ECO:0000313" key="2">
    <source>
        <dbReference type="EMBL" id="EJW81397.1"/>
    </source>
</evidence>
<gene>
    <name evidence="2" type="ORF">WUBG_07694</name>
</gene>
<proteinExistence type="predicted"/>
<dbReference type="EMBL" id="ADBV01003677">
    <property type="protein sequence ID" value="EJW81397.1"/>
    <property type="molecule type" value="Genomic_DNA"/>
</dbReference>
<accession>J9EW70</accession>
<organism evidence="2 3">
    <name type="scientific">Wuchereria bancrofti</name>
    <dbReference type="NCBI Taxonomy" id="6293"/>
    <lineage>
        <taxon>Eukaryota</taxon>
        <taxon>Metazoa</taxon>
        <taxon>Ecdysozoa</taxon>
        <taxon>Nematoda</taxon>
        <taxon>Chromadorea</taxon>
        <taxon>Rhabditida</taxon>
        <taxon>Spirurina</taxon>
        <taxon>Spiruromorpha</taxon>
        <taxon>Filarioidea</taxon>
        <taxon>Onchocercidae</taxon>
        <taxon>Wuchereria</taxon>
    </lineage>
</organism>
<comment type="caution">
    <text evidence="2">The sequence shown here is derived from an EMBL/GenBank/DDBJ whole genome shotgun (WGS) entry which is preliminary data.</text>
</comment>